<proteinExistence type="predicted"/>
<protein>
    <submittedName>
        <fullName evidence="1">Uncharacterized protein</fullName>
    </submittedName>
</protein>
<dbReference type="EMBL" id="LAZR01065186">
    <property type="protein sequence ID" value="KKK56045.1"/>
    <property type="molecule type" value="Genomic_DNA"/>
</dbReference>
<name>A0A0F8X549_9ZZZZ</name>
<dbReference type="AlphaFoldDB" id="A0A0F8X549"/>
<organism evidence="1">
    <name type="scientific">marine sediment metagenome</name>
    <dbReference type="NCBI Taxonomy" id="412755"/>
    <lineage>
        <taxon>unclassified sequences</taxon>
        <taxon>metagenomes</taxon>
        <taxon>ecological metagenomes</taxon>
    </lineage>
</organism>
<comment type="caution">
    <text evidence="1">The sequence shown here is derived from an EMBL/GenBank/DDBJ whole genome shotgun (WGS) entry which is preliminary data.</text>
</comment>
<sequence length="130" mass="14492">MLEVVNKILSQFQELIENKGLWKELWDESGKPRKEKAAQRLLFSVAYSYCKANNLDLSPEADSGNGPVDFKLSQGSDSKVVIEIKLSTNGSLVHGFEKQLEIYKRADDTDLGIFLIIDVGGIGNKYAQVQ</sequence>
<accession>A0A0F8X549</accession>
<gene>
    <name evidence="1" type="ORF">LCGC14_3068480</name>
</gene>
<reference evidence="1" key="1">
    <citation type="journal article" date="2015" name="Nature">
        <title>Complex archaea that bridge the gap between prokaryotes and eukaryotes.</title>
        <authorList>
            <person name="Spang A."/>
            <person name="Saw J.H."/>
            <person name="Jorgensen S.L."/>
            <person name="Zaremba-Niedzwiedzka K."/>
            <person name="Martijn J."/>
            <person name="Lind A.E."/>
            <person name="van Eijk R."/>
            <person name="Schleper C."/>
            <person name="Guy L."/>
            <person name="Ettema T.J."/>
        </authorList>
    </citation>
    <scope>NUCLEOTIDE SEQUENCE</scope>
</reference>
<evidence type="ECO:0000313" key="1">
    <source>
        <dbReference type="EMBL" id="KKK56045.1"/>
    </source>
</evidence>
<feature type="non-terminal residue" evidence="1">
    <location>
        <position position="130"/>
    </location>
</feature>